<accession>A0A835I4M1</accession>
<evidence type="ECO:0000313" key="2">
    <source>
        <dbReference type="Proteomes" id="UP000631114"/>
    </source>
</evidence>
<proteinExistence type="predicted"/>
<gene>
    <name evidence="1" type="ORF">IFM89_000422</name>
</gene>
<dbReference type="EMBL" id="JADFTS010000003">
    <property type="protein sequence ID" value="KAF9612500.1"/>
    <property type="molecule type" value="Genomic_DNA"/>
</dbReference>
<protein>
    <submittedName>
        <fullName evidence="1">Uncharacterized protein</fullName>
    </submittedName>
</protein>
<comment type="caution">
    <text evidence="1">The sequence shown here is derived from an EMBL/GenBank/DDBJ whole genome shotgun (WGS) entry which is preliminary data.</text>
</comment>
<dbReference type="AlphaFoldDB" id="A0A835I4M1"/>
<sequence>MGYQENRREIGSHSSISCSTCDPARHRLVLLVLLCIMANLELLDSSFTVHIFYGLYGHISLLDVRETQATNRCIPYRLSVLSGSRDSVFESSTLRFLLDVDVLPPMMGLKGRLKMLAVQSLNYGKDCYHVILGLITSIPLGLAIQ</sequence>
<reference evidence="1 2" key="1">
    <citation type="submission" date="2020-10" db="EMBL/GenBank/DDBJ databases">
        <title>The Coptis chinensis genome and diversification of protoberbering-type alkaloids.</title>
        <authorList>
            <person name="Wang B."/>
            <person name="Shu S."/>
            <person name="Song C."/>
            <person name="Liu Y."/>
        </authorList>
    </citation>
    <scope>NUCLEOTIDE SEQUENCE [LARGE SCALE GENOMIC DNA]</scope>
    <source>
        <strain evidence="1">HL-2020</strain>
        <tissue evidence="1">Leaf</tissue>
    </source>
</reference>
<organism evidence="1 2">
    <name type="scientific">Coptis chinensis</name>
    <dbReference type="NCBI Taxonomy" id="261450"/>
    <lineage>
        <taxon>Eukaryota</taxon>
        <taxon>Viridiplantae</taxon>
        <taxon>Streptophyta</taxon>
        <taxon>Embryophyta</taxon>
        <taxon>Tracheophyta</taxon>
        <taxon>Spermatophyta</taxon>
        <taxon>Magnoliopsida</taxon>
        <taxon>Ranunculales</taxon>
        <taxon>Ranunculaceae</taxon>
        <taxon>Coptidoideae</taxon>
        <taxon>Coptis</taxon>
    </lineage>
</organism>
<keyword evidence="2" id="KW-1185">Reference proteome</keyword>
<name>A0A835I4M1_9MAGN</name>
<dbReference type="Proteomes" id="UP000631114">
    <property type="component" value="Unassembled WGS sequence"/>
</dbReference>
<evidence type="ECO:0000313" key="1">
    <source>
        <dbReference type="EMBL" id="KAF9612500.1"/>
    </source>
</evidence>